<feature type="compositionally biased region" description="Low complexity" evidence="1">
    <location>
        <begin position="561"/>
        <end position="570"/>
    </location>
</feature>
<proteinExistence type="predicted"/>
<feature type="compositionally biased region" description="Low complexity" evidence="1">
    <location>
        <begin position="436"/>
        <end position="456"/>
    </location>
</feature>
<evidence type="ECO:0000256" key="2">
    <source>
        <dbReference type="SAM" id="Phobius"/>
    </source>
</evidence>
<evidence type="ECO:0000313" key="3">
    <source>
        <dbReference type="EMBL" id="MBT0768199.1"/>
    </source>
</evidence>
<feature type="transmembrane region" description="Helical" evidence="2">
    <location>
        <begin position="223"/>
        <end position="245"/>
    </location>
</feature>
<evidence type="ECO:0000313" key="4">
    <source>
        <dbReference type="Proteomes" id="UP001197247"/>
    </source>
</evidence>
<evidence type="ECO:0000256" key="1">
    <source>
        <dbReference type="SAM" id="MobiDB-lite"/>
    </source>
</evidence>
<keyword evidence="2" id="KW-1133">Transmembrane helix</keyword>
<keyword evidence="4" id="KW-1185">Reference proteome</keyword>
<dbReference type="EMBL" id="JAHBAY010000002">
    <property type="protein sequence ID" value="MBT0768199.1"/>
    <property type="molecule type" value="Genomic_DNA"/>
</dbReference>
<protein>
    <recommendedName>
        <fullName evidence="5">Carboxypeptidase regulatory-like domain-containing protein</fullName>
    </recommendedName>
</protein>
<dbReference type="InterPro" id="IPR008969">
    <property type="entry name" value="CarboxyPept-like_regulatory"/>
</dbReference>
<feature type="region of interest" description="Disordered" evidence="1">
    <location>
        <begin position="549"/>
        <end position="613"/>
    </location>
</feature>
<feature type="region of interest" description="Disordered" evidence="1">
    <location>
        <begin position="428"/>
        <end position="530"/>
    </location>
</feature>
<dbReference type="Proteomes" id="UP001197247">
    <property type="component" value="Unassembled WGS sequence"/>
</dbReference>
<name>A0ABS5TAV5_9ACTN</name>
<feature type="compositionally biased region" description="Gly residues" evidence="1">
    <location>
        <begin position="576"/>
        <end position="595"/>
    </location>
</feature>
<organism evidence="3 4">
    <name type="scientific">Kineosporia corallincola</name>
    <dbReference type="NCBI Taxonomy" id="2835133"/>
    <lineage>
        <taxon>Bacteria</taxon>
        <taxon>Bacillati</taxon>
        <taxon>Actinomycetota</taxon>
        <taxon>Actinomycetes</taxon>
        <taxon>Kineosporiales</taxon>
        <taxon>Kineosporiaceae</taxon>
        <taxon>Kineosporia</taxon>
    </lineage>
</organism>
<dbReference type="RefSeq" id="WP_214154503.1">
    <property type="nucleotide sequence ID" value="NZ_JAHBAY010000002.1"/>
</dbReference>
<feature type="compositionally biased region" description="Gly residues" evidence="1">
    <location>
        <begin position="457"/>
        <end position="477"/>
    </location>
</feature>
<sequence>MDVSLVNDEISLEPDVPTELLVDVVNTADVIDAVHIDLAGAPGAVAELDGTPTLFPGERRRLPLRVRLPARMPAGRHELAVRVRPAVGDTCREAGLTVDVGPKPAMVAGIQPSVRKAGRRTRFPLTVANRGNTALLVQPRAVEVPDGVEIRFEPDEFIIEPWNTGTAVIRVSGPRNLVGAVLEHPLDLRVTAWSSTPGHPLLQQELRHDLKITFRQKAVFSTWLLFGIALVLMLALWIVLGYVGVQMFVKSSASPMNLSPAMLGPTRLDGGSDPDVSISVSGRVIAQDGRSLAGVTVLACDAEDPRLLRGRRVRYLPTQLPRCARQPAGRKGEEPAPPGLAWAVEQDVSSSDGSWLIENILPGRYWLYFDSPDTADLITAAYWYTGSCQMVRGMPGRPGELTVQVRRWMRGASQERLPRVRVQVLEDTADDEGASADEGAAADGDTSGGEAASGSAGASGGEGSLGSGGVSGSGGTTGSRDAGPAPGAGPQPGISTTAVETVPGCENAALRNDPPPHDMTPPTDIPALPYRSVQKTSGRGVFSVQPVMLTDGWPDEGRGAGQSSGQAQSEGEGKNEGQGQGQGQDEGGTGGGALDGDGPDVVDEDETTARTAGGGLLSARVRIRVPDAPGRYDLKITFGKETMMLRDVEVLPGSASGVLSVRFSPVATTSGK</sequence>
<comment type="caution">
    <text evidence="3">The sequence shown here is derived from an EMBL/GenBank/DDBJ whole genome shotgun (WGS) entry which is preliminary data.</text>
</comment>
<reference evidence="3 4" key="1">
    <citation type="submission" date="2021-05" db="EMBL/GenBank/DDBJ databases">
        <title>Kineosporia and Streptomyces sp. nov. two new marine actinobacteria isolated from Coral.</title>
        <authorList>
            <person name="Buangrab K."/>
            <person name="Sutthacheep M."/>
            <person name="Yeemin T."/>
            <person name="Harunari E."/>
            <person name="Igarashi Y."/>
            <person name="Kanchanasin P."/>
            <person name="Tanasupawat S."/>
            <person name="Phongsopitanun W."/>
        </authorList>
    </citation>
    <scope>NUCLEOTIDE SEQUENCE [LARGE SCALE GENOMIC DNA]</scope>
    <source>
        <strain evidence="3 4">J2-2</strain>
    </source>
</reference>
<evidence type="ECO:0008006" key="5">
    <source>
        <dbReference type="Google" id="ProtNLM"/>
    </source>
</evidence>
<dbReference type="SUPFAM" id="SSF49464">
    <property type="entry name" value="Carboxypeptidase regulatory domain-like"/>
    <property type="match status" value="1"/>
</dbReference>
<feature type="compositionally biased region" description="Acidic residues" evidence="1">
    <location>
        <begin position="597"/>
        <end position="606"/>
    </location>
</feature>
<keyword evidence="2" id="KW-0812">Transmembrane</keyword>
<keyword evidence="2" id="KW-0472">Membrane</keyword>
<accession>A0ABS5TAV5</accession>
<gene>
    <name evidence="3" type="ORF">KIH74_04650</name>
</gene>